<evidence type="ECO:0000313" key="2">
    <source>
        <dbReference type="EMBL" id="KAH7372471.1"/>
    </source>
</evidence>
<feature type="region of interest" description="Disordered" evidence="1">
    <location>
        <begin position="108"/>
        <end position="137"/>
    </location>
</feature>
<proteinExistence type="predicted"/>
<sequence>MASSYIKHHKQCWGELDNYTQWREVRGKTDANGWREGDNRRPSSNVTGRIQEKSSWYVPRSSRNQEAANGTVTIFPNRRMSKPLTDSMASSFSNTMVSSLKLCERNCTSSSSTESERNSPSRSYRRSNSLQGSGGWLPVEDERWAGPSFSNSPPPSSLPLPRFTFALKNASPCHDNLAPLDRGAPHSVHSLFSEAKWTWDVAFATKDLKRLLHLDYSSSQGWDN</sequence>
<feature type="compositionally biased region" description="Basic and acidic residues" evidence="1">
    <location>
        <begin position="30"/>
        <end position="41"/>
    </location>
</feature>
<dbReference type="PANTHER" id="PTHR35306">
    <property type="entry name" value="BNAA03G57290D PROTEIN"/>
    <property type="match status" value="1"/>
</dbReference>
<dbReference type="GO" id="GO:0016071">
    <property type="term" value="P:mRNA metabolic process"/>
    <property type="evidence" value="ECO:0007669"/>
    <property type="project" value="UniProtKB-ARBA"/>
</dbReference>
<name>A0A8T2SSI1_CERRI</name>
<protein>
    <submittedName>
        <fullName evidence="2">Uncharacterized protein</fullName>
    </submittedName>
</protein>
<evidence type="ECO:0000256" key="1">
    <source>
        <dbReference type="SAM" id="MobiDB-lite"/>
    </source>
</evidence>
<dbReference type="Pfam" id="PF15365">
    <property type="entry name" value="PNRC"/>
    <property type="match status" value="1"/>
</dbReference>
<feature type="region of interest" description="Disordered" evidence="1">
    <location>
        <begin position="30"/>
        <end position="63"/>
    </location>
</feature>
<reference evidence="2" key="1">
    <citation type="submission" date="2021-08" db="EMBL/GenBank/DDBJ databases">
        <title>WGS assembly of Ceratopteris richardii.</title>
        <authorList>
            <person name="Marchant D.B."/>
            <person name="Chen G."/>
            <person name="Jenkins J."/>
            <person name="Shu S."/>
            <person name="Leebens-Mack J."/>
            <person name="Grimwood J."/>
            <person name="Schmutz J."/>
            <person name="Soltis P."/>
            <person name="Soltis D."/>
            <person name="Chen Z.-H."/>
        </authorList>
    </citation>
    <scope>NUCLEOTIDE SEQUENCE</scope>
    <source>
        <strain evidence="2">Whitten #5841</strain>
        <tissue evidence="2">Leaf</tissue>
    </source>
</reference>
<feature type="compositionally biased region" description="Low complexity" evidence="1">
    <location>
        <begin position="120"/>
        <end position="129"/>
    </location>
</feature>
<gene>
    <name evidence="2" type="ORF">KP509_17G006100</name>
</gene>
<dbReference type="Proteomes" id="UP000825935">
    <property type="component" value="Chromosome 17"/>
</dbReference>
<dbReference type="PANTHER" id="PTHR35306:SF1">
    <property type="entry name" value="VQ DOMAIN-CONTAINING PROTEIN"/>
    <property type="match status" value="1"/>
</dbReference>
<keyword evidence="3" id="KW-1185">Reference proteome</keyword>
<evidence type="ECO:0000313" key="3">
    <source>
        <dbReference type="Proteomes" id="UP000825935"/>
    </source>
</evidence>
<dbReference type="InterPro" id="IPR028322">
    <property type="entry name" value="PNRC-like_rgn"/>
</dbReference>
<dbReference type="EMBL" id="CM035422">
    <property type="protein sequence ID" value="KAH7372471.1"/>
    <property type="molecule type" value="Genomic_DNA"/>
</dbReference>
<organism evidence="2 3">
    <name type="scientific">Ceratopteris richardii</name>
    <name type="common">Triangle waterfern</name>
    <dbReference type="NCBI Taxonomy" id="49495"/>
    <lineage>
        <taxon>Eukaryota</taxon>
        <taxon>Viridiplantae</taxon>
        <taxon>Streptophyta</taxon>
        <taxon>Embryophyta</taxon>
        <taxon>Tracheophyta</taxon>
        <taxon>Polypodiopsida</taxon>
        <taxon>Polypodiidae</taxon>
        <taxon>Polypodiales</taxon>
        <taxon>Pteridineae</taxon>
        <taxon>Pteridaceae</taxon>
        <taxon>Parkerioideae</taxon>
        <taxon>Ceratopteris</taxon>
    </lineage>
</organism>
<accession>A0A8T2SSI1</accession>
<dbReference type="AlphaFoldDB" id="A0A8T2SSI1"/>
<comment type="caution">
    <text evidence="2">The sequence shown here is derived from an EMBL/GenBank/DDBJ whole genome shotgun (WGS) entry which is preliminary data.</text>
</comment>